<dbReference type="RefSeq" id="WP_201635212.1">
    <property type="nucleotide sequence ID" value="NZ_CP068046.1"/>
</dbReference>
<dbReference type="Proteomes" id="UP000595857">
    <property type="component" value="Chromosome"/>
</dbReference>
<gene>
    <name evidence="3" type="ORF">JI748_03775</name>
</gene>
<name>A0ABX7C8R7_9HYPH</name>
<keyword evidence="2" id="KW-0732">Signal</keyword>
<protein>
    <submittedName>
        <fullName evidence="3">Uncharacterized protein</fullName>
    </submittedName>
</protein>
<evidence type="ECO:0000256" key="2">
    <source>
        <dbReference type="SAM" id="SignalP"/>
    </source>
</evidence>
<keyword evidence="4" id="KW-1185">Reference proteome</keyword>
<feature type="chain" id="PRO_5046405126" evidence="2">
    <location>
        <begin position="24"/>
        <end position="132"/>
    </location>
</feature>
<reference evidence="3 4" key="1">
    <citation type="submission" date="2021-01" db="EMBL/GenBank/DDBJ databases">
        <title>Genome seq and assembly of Devosia sp. LEGU1.</title>
        <authorList>
            <person name="Chhetri G."/>
        </authorList>
    </citation>
    <scope>NUCLEOTIDE SEQUENCE [LARGE SCALE GENOMIC DNA]</scope>
    <source>
        <strain evidence="3 4">LEGU1</strain>
    </source>
</reference>
<evidence type="ECO:0000313" key="4">
    <source>
        <dbReference type="Proteomes" id="UP000595857"/>
    </source>
</evidence>
<feature type="region of interest" description="Disordered" evidence="1">
    <location>
        <begin position="60"/>
        <end position="99"/>
    </location>
</feature>
<feature type="signal peptide" evidence="2">
    <location>
        <begin position="1"/>
        <end position="23"/>
    </location>
</feature>
<evidence type="ECO:0000313" key="3">
    <source>
        <dbReference type="EMBL" id="QQR40142.1"/>
    </source>
</evidence>
<organism evidence="3 4">
    <name type="scientific">Devosia rhizoryzae</name>
    <dbReference type="NCBI Taxonomy" id="2774137"/>
    <lineage>
        <taxon>Bacteria</taxon>
        <taxon>Pseudomonadati</taxon>
        <taxon>Pseudomonadota</taxon>
        <taxon>Alphaproteobacteria</taxon>
        <taxon>Hyphomicrobiales</taxon>
        <taxon>Devosiaceae</taxon>
        <taxon>Devosia</taxon>
    </lineage>
</organism>
<sequence>MSIKSAVSAVALASAMMIVPAFAQDAAAPMSGDMMIGGLTIAEGDMPAVQAACDELSTAANTSLSDSTEDGAAAGTNTTEEDPTRAADQPPAEGLDNATTTIDLSSITLEDCTEAGLVMTNADDSDVTSVTN</sequence>
<accession>A0ABX7C8R7</accession>
<dbReference type="EMBL" id="CP068046">
    <property type="protein sequence ID" value="QQR40142.1"/>
    <property type="molecule type" value="Genomic_DNA"/>
</dbReference>
<evidence type="ECO:0000256" key="1">
    <source>
        <dbReference type="SAM" id="MobiDB-lite"/>
    </source>
</evidence>
<proteinExistence type="predicted"/>